<organism evidence="4 7">
    <name type="scientific">Didymodactylos carnosus</name>
    <dbReference type="NCBI Taxonomy" id="1234261"/>
    <lineage>
        <taxon>Eukaryota</taxon>
        <taxon>Metazoa</taxon>
        <taxon>Spiralia</taxon>
        <taxon>Gnathifera</taxon>
        <taxon>Rotifera</taxon>
        <taxon>Eurotatoria</taxon>
        <taxon>Bdelloidea</taxon>
        <taxon>Philodinida</taxon>
        <taxon>Philodinidae</taxon>
        <taxon>Didymodactylos</taxon>
    </lineage>
</organism>
<gene>
    <name evidence="4" type="ORF">GPM918_LOCUS29353</name>
    <name evidence="3" type="ORF">OVA965_LOCUS26844</name>
    <name evidence="6" type="ORF">SRO942_LOCUS29929</name>
    <name evidence="5" type="ORF">TMI583_LOCUS27584</name>
</gene>
<reference evidence="4" key="1">
    <citation type="submission" date="2021-02" db="EMBL/GenBank/DDBJ databases">
        <authorList>
            <person name="Nowell W R."/>
        </authorList>
    </citation>
    <scope>NUCLEOTIDE SEQUENCE</scope>
</reference>
<comment type="caution">
    <text evidence="4">The sequence shown here is derived from an EMBL/GenBank/DDBJ whole genome shotgun (WGS) entry which is preliminary data.</text>
</comment>
<proteinExistence type="predicted"/>
<dbReference type="AlphaFoldDB" id="A0A815F3U3"/>
<feature type="signal peptide" evidence="2">
    <location>
        <begin position="1"/>
        <end position="21"/>
    </location>
</feature>
<dbReference type="OrthoDB" id="9999240at2759"/>
<keyword evidence="2" id="KW-0732">Signal</keyword>
<dbReference type="EMBL" id="CAJNOQ010013287">
    <property type="protein sequence ID" value="CAF1318456.1"/>
    <property type="molecule type" value="Genomic_DNA"/>
</dbReference>
<evidence type="ECO:0000256" key="1">
    <source>
        <dbReference type="SAM" id="Coils"/>
    </source>
</evidence>
<evidence type="ECO:0000313" key="4">
    <source>
        <dbReference type="EMBL" id="CAF1318456.1"/>
    </source>
</evidence>
<sequence>MQRVAVLSVVIVLMGVFVVNGNPTLTRPSNDIAVPQLRKSPNMFQQALINQLLNQFVPLDVQAEIKDVAAIFGFQRNDFLFECLQQLQKLEKYAKYNLVSLIKKAIKFAEEKLSREQQKQLEQLEQSGIELGKIIFSGRIKEEELNQLYDLVMKAVRDQIDGQGFTDQLPKLINGILQQHMLDDIIIG</sequence>
<dbReference type="Proteomes" id="UP000663829">
    <property type="component" value="Unassembled WGS sequence"/>
</dbReference>
<feature type="chain" id="PRO_5036227390" evidence="2">
    <location>
        <begin position="22"/>
        <end position="188"/>
    </location>
</feature>
<feature type="coiled-coil region" evidence="1">
    <location>
        <begin position="99"/>
        <end position="126"/>
    </location>
</feature>
<keyword evidence="7" id="KW-1185">Reference proteome</keyword>
<evidence type="ECO:0000313" key="6">
    <source>
        <dbReference type="EMBL" id="CAF4162206.1"/>
    </source>
</evidence>
<dbReference type="Proteomes" id="UP000682733">
    <property type="component" value="Unassembled WGS sequence"/>
</dbReference>
<accession>A0A815F3U3</accession>
<dbReference type="EMBL" id="CAJOBC010046399">
    <property type="protein sequence ID" value="CAF4162206.1"/>
    <property type="molecule type" value="Genomic_DNA"/>
</dbReference>
<protein>
    <submittedName>
        <fullName evidence="4">Uncharacterized protein</fullName>
    </submittedName>
</protein>
<dbReference type="EMBL" id="CAJNOK010017416">
    <property type="protein sequence ID" value="CAF1263526.1"/>
    <property type="molecule type" value="Genomic_DNA"/>
</dbReference>
<dbReference type="EMBL" id="CAJOBA010038972">
    <property type="protein sequence ID" value="CAF4069884.1"/>
    <property type="molecule type" value="Genomic_DNA"/>
</dbReference>
<evidence type="ECO:0000313" key="3">
    <source>
        <dbReference type="EMBL" id="CAF1263526.1"/>
    </source>
</evidence>
<name>A0A815F3U3_9BILA</name>
<keyword evidence="1" id="KW-0175">Coiled coil</keyword>
<evidence type="ECO:0000313" key="7">
    <source>
        <dbReference type="Proteomes" id="UP000663829"/>
    </source>
</evidence>
<evidence type="ECO:0000256" key="2">
    <source>
        <dbReference type="SAM" id="SignalP"/>
    </source>
</evidence>
<dbReference type="Proteomes" id="UP000681722">
    <property type="component" value="Unassembled WGS sequence"/>
</dbReference>
<dbReference type="Proteomes" id="UP000677228">
    <property type="component" value="Unassembled WGS sequence"/>
</dbReference>
<evidence type="ECO:0000313" key="5">
    <source>
        <dbReference type="EMBL" id="CAF4069884.1"/>
    </source>
</evidence>